<gene>
    <name evidence="1" type="ORF">C1SCF055_LOCUS11024</name>
</gene>
<accession>A0A9P1C1L5</accession>
<dbReference type="Proteomes" id="UP001152797">
    <property type="component" value="Unassembled WGS sequence"/>
</dbReference>
<dbReference type="EMBL" id="CAMXCT020000800">
    <property type="protein sequence ID" value="CAL1136784.1"/>
    <property type="molecule type" value="Genomic_DNA"/>
</dbReference>
<evidence type="ECO:0000313" key="1">
    <source>
        <dbReference type="EMBL" id="CAI3983409.1"/>
    </source>
</evidence>
<dbReference type="InterPro" id="IPR046344">
    <property type="entry name" value="TAF6_C_sf"/>
</dbReference>
<protein>
    <submittedName>
        <fullName evidence="1">Uncharacterized protein</fullName>
    </submittedName>
</protein>
<reference evidence="2 3" key="2">
    <citation type="submission" date="2024-05" db="EMBL/GenBank/DDBJ databases">
        <authorList>
            <person name="Chen Y."/>
            <person name="Shah S."/>
            <person name="Dougan E. K."/>
            <person name="Thang M."/>
            <person name="Chan C."/>
        </authorList>
    </citation>
    <scope>NUCLEOTIDE SEQUENCE [LARGE SCALE GENOMIC DNA]</scope>
</reference>
<sequence>MDALETALSRWAARQVGEPLLLTETAAELSLNLELRLRVLLRYALRLAPSTGRGSKRLRRSDVLDALESTVGRSDTVRRIAVCTMLAPQKGNGLATLDLRLQRARSGRPEACAAAKDVMLRRGDEAFELERFHSMELLGTAPKKPPLTEEQKAVVLKLVSVLDGADKVRPSWPLRQMKDLDSESLGDVAEYLAQHVPKRVAGSATDAELLYLLDALELVATTGSKGSSSCATFLHLCFAPILVLCLGQRGQPGPTGLMSWSLDPGNSVSRRAADLLARLVALHHDRWPQLGLEVLQLLREALHRRPPWRALQGLALCLMHFGPRAIKELLDLRHTYRGRHDPASGAPAVLAVMEALRLVAADHLETVMEHREQLAKVFGVHPELLFLVFGNLADARVAPFARGQKRKRPDQELATSPSVAVEVAALAQANQKLVLAQRPRKRLKGSRPEQFSVPRPLMGEFRLLL</sequence>
<comment type="caution">
    <text evidence="1">The sequence shown here is derived from an EMBL/GenBank/DDBJ whole genome shotgun (WGS) entry which is preliminary data.</text>
</comment>
<evidence type="ECO:0000313" key="3">
    <source>
        <dbReference type="Proteomes" id="UP001152797"/>
    </source>
</evidence>
<keyword evidence="3" id="KW-1185">Reference proteome</keyword>
<dbReference type="EMBL" id="CAMXCT030000800">
    <property type="protein sequence ID" value="CAL4770721.1"/>
    <property type="molecule type" value="Genomic_DNA"/>
</dbReference>
<name>A0A9P1C1L5_9DINO</name>
<reference evidence="1" key="1">
    <citation type="submission" date="2022-10" db="EMBL/GenBank/DDBJ databases">
        <authorList>
            <person name="Chen Y."/>
            <person name="Dougan E. K."/>
            <person name="Chan C."/>
            <person name="Rhodes N."/>
            <person name="Thang M."/>
        </authorList>
    </citation>
    <scope>NUCLEOTIDE SEQUENCE</scope>
</reference>
<dbReference type="AlphaFoldDB" id="A0A9P1C1L5"/>
<dbReference type="GO" id="GO:0006367">
    <property type="term" value="P:transcription initiation at RNA polymerase II promoter"/>
    <property type="evidence" value="ECO:0007669"/>
    <property type="project" value="InterPro"/>
</dbReference>
<proteinExistence type="predicted"/>
<evidence type="ECO:0000313" key="2">
    <source>
        <dbReference type="EMBL" id="CAL4770721.1"/>
    </source>
</evidence>
<dbReference type="EMBL" id="CAMXCT010000800">
    <property type="protein sequence ID" value="CAI3983409.1"/>
    <property type="molecule type" value="Genomic_DNA"/>
</dbReference>
<dbReference type="Gene3D" id="1.25.40.770">
    <property type="entry name" value="TAF6, C-terminal HEAT repeat domain"/>
    <property type="match status" value="1"/>
</dbReference>
<organism evidence="1">
    <name type="scientific">Cladocopium goreaui</name>
    <dbReference type="NCBI Taxonomy" id="2562237"/>
    <lineage>
        <taxon>Eukaryota</taxon>
        <taxon>Sar</taxon>
        <taxon>Alveolata</taxon>
        <taxon>Dinophyceae</taxon>
        <taxon>Suessiales</taxon>
        <taxon>Symbiodiniaceae</taxon>
        <taxon>Cladocopium</taxon>
    </lineage>
</organism>